<evidence type="ECO:0000313" key="2">
    <source>
        <dbReference type="Proteomes" id="UP000535838"/>
    </source>
</evidence>
<keyword evidence="2" id="KW-1185">Reference proteome</keyword>
<protein>
    <submittedName>
        <fullName evidence="1">DUF3231 family protein</fullName>
    </submittedName>
</protein>
<dbReference type="InterPro" id="IPR021617">
    <property type="entry name" value="DUF3231"/>
</dbReference>
<dbReference type="InterPro" id="IPR012347">
    <property type="entry name" value="Ferritin-like"/>
</dbReference>
<organism evidence="1 2">
    <name type="scientific">Cohnella thailandensis</name>
    <dbReference type="NCBI Taxonomy" id="557557"/>
    <lineage>
        <taxon>Bacteria</taxon>
        <taxon>Bacillati</taxon>
        <taxon>Bacillota</taxon>
        <taxon>Bacilli</taxon>
        <taxon>Bacillales</taxon>
        <taxon>Paenibacillaceae</taxon>
        <taxon>Cohnella</taxon>
    </lineage>
</organism>
<name>A0A841STD1_9BACL</name>
<sequence>MGILSGNPKNEPLHYGEAYDLWQFSMAAKGCVSGYRALSFHAGDKELKAIIGDAINQAELEASECDEILVHNGIAPPPGLPERPEAKLEDIPVGARFADQEIAPMLSADMAAGLVVCSQIMAKCIREDVGALFAKYHATKAALGLKSLRLAKEKGWLIPPPLQIVRPELEEARK</sequence>
<gene>
    <name evidence="1" type="ORF">H7B67_10185</name>
</gene>
<accession>A0A841STD1</accession>
<dbReference type="Gene3D" id="1.20.1260.10">
    <property type="match status" value="1"/>
</dbReference>
<comment type="caution">
    <text evidence="1">The sequence shown here is derived from an EMBL/GenBank/DDBJ whole genome shotgun (WGS) entry which is preliminary data.</text>
</comment>
<dbReference type="RefSeq" id="WP_185119959.1">
    <property type="nucleotide sequence ID" value="NZ_JACJVQ010000007.1"/>
</dbReference>
<reference evidence="1 2" key="1">
    <citation type="submission" date="2020-08" db="EMBL/GenBank/DDBJ databases">
        <title>Cohnella phylogeny.</title>
        <authorList>
            <person name="Dunlap C."/>
        </authorList>
    </citation>
    <scope>NUCLEOTIDE SEQUENCE [LARGE SCALE GENOMIC DNA]</scope>
    <source>
        <strain evidence="1 2">DSM 25241</strain>
    </source>
</reference>
<dbReference type="Proteomes" id="UP000535838">
    <property type="component" value="Unassembled WGS sequence"/>
</dbReference>
<evidence type="ECO:0000313" key="1">
    <source>
        <dbReference type="EMBL" id="MBB6634482.1"/>
    </source>
</evidence>
<dbReference type="EMBL" id="JACJVQ010000007">
    <property type="protein sequence ID" value="MBB6634482.1"/>
    <property type="molecule type" value="Genomic_DNA"/>
</dbReference>
<dbReference type="AlphaFoldDB" id="A0A841STD1"/>
<proteinExistence type="predicted"/>
<dbReference type="Pfam" id="PF11553">
    <property type="entry name" value="DUF3231"/>
    <property type="match status" value="1"/>
</dbReference>